<accession>A0A0A5HWZ8</accession>
<evidence type="ECO:0000313" key="2">
    <source>
        <dbReference type="Proteomes" id="UP000030451"/>
    </source>
</evidence>
<organism evidence="1 2">
    <name type="scientific">Photobacterium sp. (strain ATCC 43367)</name>
    <dbReference type="NCBI Taxonomy" id="379097"/>
    <lineage>
        <taxon>Bacteria</taxon>
        <taxon>Pseudomonadati</taxon>
        <taxon>Pseudomonadota</taxon>
        <taxon>Gammaproteobacteria</taxon>
        <taxon>Vibrionales</taxon>
        <taxon>Vibrionaceae</taxon>
        <taxon>Vibrio</taxon>
        <taxon>Vibrio oreintalis group</taxon>
    </lineage>
</organism>
<dbReference type="EMBL" id="JRWP01000035">
    <property type="protein sequence ID" value="KGY08026.1"/>
    <property type="molecule type" value="Genomic_DNA"/>
</dbReference>
<proteinExistence type="predicted"/>
<sequence length="100" mass="11138">MLLVNTSLAWAQQDPTAPLNWQQPKVAQPAKKPVSYRLPNLQSIVCGADVPCKAILNGKVVMAGERVSGYYVNNIESERVVLSRKGKQWTLELFSLDIKQ</sequence>
<protein>
    <submittedName>
        <fullName evidence="1">MSHA biogenesis protein MshK</fullName>
    </submittedName>
</protein>
<dbReference type="STRING" id="379097.SE23_10200"/>
<name>A0A0A5HWZ8_PHOS4</name>
<gene>
    <name evidence="1" type="ORF">NM06_14415</name>
</gene>
<dbReference type="AlphaFoldDB" id="A0A0A5HWZ8"/>
<comment type="caution">
    <text evidence="1">The sequence shown here is derived from an EMBL/GenBank/DDBJ whole genome shotgun (WGS) entry which is preliminary data.</text>
</comment>
<reference evidence="1 2" key="1">
    <citation type="submission" date="2014-10" db="EMBL/GenBank/DDBJ databases">
        <title>Genome sequencing of Vibrio sinaloensis T08.</title>
        <authorList>
            <person name="Chan K.-G."/>
            <person name="Mohamad N.I."/>
        </authorList>
    </citation>
    <scope>NUCLEOTIDE SEQUENCE [LARGE SCALE GENOMIC DNA]</scope>
    <source>
        <strain evidence="1 2">T08</strain>
    </source>
</reference>
<dbReference type="Proteomes" id="UP000030451">
    <property type="component" value="Unassembled WGS sequence"/>
</dbReference>
<evidence type="ECO:0000313" key="1">
    <source>
        <dbReference type="EMBL" id="KGY08026.1"/>
    </source>
</evidence>